<feature type="compositionally biased region" description="Basic residues" evidence="1">
    <location>
        <begin position="55"/>
        <end position="75"/>
    </location>
</feature>
<sequence>MFDVVVCIRAGGGGRAAGVRWPGRWRWGGAHRGGRVGCGGGRPGGDAGRGGGLPRRGRPGPRRGHPGVRAGHRWRVGSPVASGGRGRHGG</sequence>
<protein>
    <submittedName>
        <fullName evidence="2">Uncharacterized protein</fullName>
    </submittedName>
</protein>
<dbReference type="AlphaFoldDB" id="A0A2I1PBX6"/>
<name>A0A2I1PBX6_9MICO</name>
<evidence type="ECO:0000313" key="2">
    <source>
        <dbReference type="EMBL" id="PKZ42130.1"/>
    </source>
</evidence>
<feature type="compositionally biased region" description="Gly residues" evidence="1">
    <location>
        <begin position="35"/>
        <end position="54"/>
    </location>
</feature>
<comment type="caution">
    <text evidence="2">The sequence shown here is derived from an EMBL/GenBank/DDBJ whole genome shotgun (WGS) entry which is preliminary data.</text>
</comment>
<evidence type="ECO:0000256" key="1">
    <source>
        <dbReference type="SAM" id="MobiDB-lite"/>
    </source>
</evidence>
<evidence type="ECO:0000313" key="3">
    <source>
        <dbReference type="Proteomes" id="UP000234206"/>
    </source>
</evidence>
<gene>
    <name evidence="2" type="ORF">CYJ76_03475</name>
</gene>
<organism evidence="2 3">
    <name type="scientific">Kytococcus schroeteri</name>
    <dbReference type="NCBI Taxonomy" id="138300"/>
    <lineage>
        <taxon>Bacteria</taxon>
        <taxon>Bacillati</taxon>
        <taxon>Actinomycetota</taxon>
        <taxon>Actinomycetes</taxon>
        <taxon>Micrococcales</taxon>
        <taxon>Kytococcaceae</taxon>
        <taxon>Kytococcus</taxon>
    </lineage>
</organism>
<feature type="region of interest" description="Disordered" evidence="1">
    <location>
        <begin position="31"/>
        <end position="90"/>
    </location>
</feature>
<dbReference type="EMBL" id="PKIZ01000005">
    <property type="protein sequence ID" value="PKZ42130.1"/>
    <property type="molecule type" value="Genomic_DNA"/>
</dbReference>
<reference evidence="2 3" key="1">
    <citation type="submission" date="2017-12" db="EMBL/GenBank/DDBJ databases">
        <title>Phylogenetic diversity of female urinary microbiome.</title>
        <authorList>
            <person name="Thomas-White K."/>
            <person name="Wolfe A.J."/>
        </authorList>
    </citation>
    <scope>NUCLEOTIDE SEQUENCE [LARGE SCALE GENOMIC DNA]</scope>
    <source>
        <strain evidence="2 3">UMB1298</strain>
    </source>
</reference>
<accession>A0A2I1PBX6</accession>
<keyword evidence="3" id="KW-1185">Reference proteome</keyword>
<dbReference type="Proteomes" id="UP000234206">
    <property type="component" value="Unassembled WGS sequence"/>
</dbReference>
<proteinExistence type="predicted"/>